<gene>
    <name evidence="1" type="ORF">GHK86_04200</name>
</gene>
<dbReference type="Proteomes" id="UP000437736">
    <property type="component" value="Unassembled WGS sequence"/>
</dbReference>
<comment type="caution">
    <text evidence="1">The sequence shown here is derived from an EMBL/GenBank/DDBJ whole genome shotgun (WGS) entry which is preliminary data.</text>
</comment>
<protein>
    <recommendedName>
        <fullName evidence="3">DUF4397 domain-containing protein</fullName>
    </recommendedName>
</protein>
<name>A0ABW9QU70_9ACTN</name>
<evidence type="ECO:0000313" key="1">
    <source>
        <dbReference type="EMBL" id="MST31928.1"/>
    </source>
</evidence>
<reference evidence="1 2" key="1">
    <citation type="submission" date="2019-11" db="EMBL/GenBank/DDBJ databases">
        <title>Acidiferrimicrobium australis gen. nov., sp. nov., an acidophilic and obligately heterotrophic, member of the Actinobacteria that catalyses dissimilatory oxido- reduction of iron isolated from metal-rich acidic water in Chile.</title>
        <authorList>
            <person name="Gonzalez D."/>
            <person name="Huber K."/>
            <person name="Hedrich S."/>
            <person name="Rojas-Villalobos C."/>
            <person name="Quatrini R."/>
            <person name="Dinamarca M.A."/>
            <person name="Schwarz A."/>
            <person name="Canales C."/>
            <person name="Nancucheo I."/>
        </authorList>
    </citation>
    <scope>NUCLEOTIDE SEQUENCE [LARGE SCALE GENOMIC DNA]</scope>
    <source>
        <strain evidence="1 2">USS-CCA1</strain>
    </source>
</reference>
<accession>A0ABW9QU70</accession>
<evidence type="ECO:0008006" key="3">
    <source>
        <dbReference type="Google" id="ProtNLM"/>
    </source>
</evidence>
<organism evidence="1 2">
    <name type="scientific">Acidiferrimicrobium australe</name>
    <dbReference type="NCBI Taxonomy" id="2664430"/>
    <lineage>
        <taxon>Bacteria</taxon>
        <taxon>Bacillati</taxon>
        <taxon>Actinomycetota</taxon>
        <taxon>Acidimicrobiia</taxon>
        <taxon>Acidimicrobiales</taxon>
        <taxon>Acidimicrobiaceae</taxon>
        <taxon>Acidiferrimicrobium</taxon>
    </lineage>
</organism>
<sequence length="108" mass="11695">MPATLKVTHAAIGAEVRRGDYDVVLDGERVGSVEMNRSFELPIDPGHHTLEVRNGRNSSRRRQFDAADGEVVAFRCSGKGRVPVPGVGAVAFLLSFPFPGLALSLHRE</sequence>
<dbReference type="EMBL" id="WJHE01000175">
    <property type="protein sequence ID" value="MST31928.1"/>
    <property type="molecule type" value="Genomic_DNA"/>
</dbReference>
<keyword evidence="2" id="KW-1185">Reference proteome</keyword>
<evidence type="ECO:0000313" key="2">
    <source>
        <dbReference type="Proteomes" id="UP000437736"/>
    </source>
</evidence>
<proteinExistence type="predicted"/>